<feature type="transmembrane region" description="Helical" evidence="1">
    <location>
        <begin position="58"/>
        <end position="77"/>
    </location>
</feature>
<evidence type="ECO:0000313" key="3">
    <source>
        <dbReference type="Proteomes" id="UP001633002"/>
    </source>
</evidence>
<evidence type="ECO:0000313" key="2">
    <source>
        <dbReference type="EMBL" id="KAL3683327.1"/>
    </source>
</evidence>
<name>A0ABD3GVQ1_9MARC</name>
<proteinExistence type="predicted"/>
<keyword evidence="1" id="KW-0812">Transmembrane</keyword>
<comment type="caution">
    <text evidence="2">The sequence shown here is derived from an EMBL/GenBank/DDBJ whole genome shotgun (WGS) entry which is preliminary data.</text>
</comment>
<sequence>MREARILKGSRSRTRRSHHYYGGRSGRADWKITMILTFGILGTGFLIVFLALHPTRLVFILSIVSFCFLVLPLLVWIPIAIRKSWKVAHEDDRELREVHTEEGYEVKDNEVEGGRYPAYNFLAQAREAPSGVGHRDIDA</sequence>
<dbReference type="AlphaFoldDB" id="A0ABD3GVQ1"/>
<gene>
    <name evidence="2" type="ORF">R1sor_001349</name>
</gene>
<feature type="transmembrane region" description="Helical" evidence="1">
    <location>
        <begin position="32"/>
        <end position="52"/>
    </location>
</feature>
<keyword evidence="1" id="KW-0472">Membrane</keyword>
<reference evidence="2 3" key="1">
    <citation type="submission" date="2024-09" db="EMBL/GenBank/DDBJ databases">
        <title>Chromosome-scale assembly of Riccia sorocarpa.</title>
        <authorList>
            <person name="Paukszto L."/>
        </authorList>
    </citation>
    <scope>NUCLEOTIDE SEQUENCE [LARGE SCALE GENOMIC DNA]</scope>
    <source>
        <strain evidence="2">LP-2024</strain>
        <tissue evidence="2">Aerial parts of the thallus</tissue>
    </source>
</reference>
<dbReference type="Proteomes" id="UP001633002">
    <property type="component" value="Unassembled WGS sequence"/>
</dbReference>
<accession>A0ABD3GVQ1</accession>
<organism evidence="2 3">
    <name type="scientific">Riccia sorocarpa</name>
    <dbReference type="NCBI Taxonomy" id="122646"/>
    <lineage>
        <taxon>Eukaryota</taxon>
        <taxon>Viridiplantae</taxon>
        <taxon>Streptophyta</taxon>
        <taxon>Embryophyta</taxon>
        <taxon>Marchantiophyta</taxon>
        <taxon>Marchantiopsida</taxon>
        <taxon>Marchantiidae</taxon>
        <taxon>Marchantiales</taxon>
        <taxon>Ricciaceae</taxon>
        <taxon>Riccia</taxon>
    </lineage>
</organism>
<keyword evidence="1" id="KW-1133">Transmembrane helix</keyword>
<keyword evidence="3" id="KW-1185">Reference proteome</keyword>
<dbReference type="EMBL" id="JBJQOH010000006">
    <property type="protein sequence ID" value="KAL3683327.1"/>
    <property type="molecule type" value="Genomic_DNA"/>
</dbReference>
<evidence type="ECO:0000256" key="1">
    <source>
        <dbReference type="SAM" id="Phobius"/>
    </source>
</evidence>
<protein>
    <submittedName>
        <fullName evidence="2">Uncharacterized protein</fullName>
    </submittedName>
</protein>